<evidence type="ECO:0008006" key="3">
    <source>
        <dbReference type="Google" id="ProtNLM"/>
    </source>
</evidence>
<dbReference type="Gene3D" id="1.10.10.10">
    <property type="entry name" value="Winged helix-like DNA-binding domain superfamily/Winged helix DNA-binding domain"/>
    <property type="match status" value="1"/>
</dbReference>
<name>A0A511V0V8_9BACI</name>
<organism evidence="1 2">
    <name type="scientific">Cerasibacillus quisquiliarum</name>
    <dbReference type="NCBI Taxonomy" id="227865"/>
    <lineage>
        <taxon>Bacteria</taxon>
        <taxon>Bacillati</taxon>
        <taxon>Bacillota</taxon>
        <taxon>Bacilli</taxon>
        <taxon>Bacillales</taxon>
        <taxon>Bacillaceae</taxon>
        <taxon>Cerasibacillus</taxon>
    </lineage>
</organism>
<reference evidence="1 2" key="1">
    <citation type="submission" date="2019-07" db="EMBL/GenBank/DDBJ databases">
        <title>Whole genome shotgun sequence of Cerasibacillus quisquiliarum NBRC 102429.</title>
        <authorList>
            <person name="Hosoyama A."/>
            <person name="Uohara A."/>
            <person name="Ohji S."/>
            <person name="Ichikawa N."/>
        </authorList>
    </citation>
    <scope>NUCLEOTIDE SEQUENCE [LARGE SCALE GENOMIC DNA]</scope>
    <source>
        <strain evidence="1 2">NBRC 102429</strain>
    </source>
</reference>
<proteinExistence type="predicted"/>
<keyword evidence="2" id="KW-1185">Reference proteome</keyword>
<dbReference type="InterPro" id="IPR036390">
    <property type="entry name" value="WH_DNA-bd_sf"/>
</dbReference>
<dbReference type="AlphaFoldDB" id="A0A511V0V8"/>
<dbReference type="Proteomes" id="UP000321491">
    <property type="component" value="Unassembled WGS sequence"/>
</dbReference>
<dbReference type="EMBL" id="BJXW01000021">
    <property type="protein sequence ID" value="GEN31651.1"/>
    <property type="molecule type" value="Genomic_DNA"/>
</dbReference>
<dbReference type="RefSeq" id="WP_146938039.1">
    <property type="nucleotide sequence ID" value="NZ_BJXW01000021.1"/>
</dbReference>
<sequence length="70" mass="7851">MACVNDTQLSGTDKKILAVIKNKALSTEKIAEEVGLPLFKVRSRLRELKSNGYIIEKDSLYQVNPTVNEE</sequence>
<evidence type="ECO:0000313" key="2">
    <source>
        <dbReference type="Proteomes" id="UP000321491"/>
    </source>
</evidence>
<dbReference type="InterPro" id="IPR036388">
    <property type="entry name" value="WH-like_DNA-bd_sf"/>
</dbReference>
<accession>A0A511V0V8</accession>
<evidence type="ECO:0000313" key="1">
    <source>
        <dbReference type="EMBL" id="GEN31651.1"/>
    </source>
</evidence>
<gene>
    <name evidence="1" type="ORF">CQU01_18890</name>
</gene>
<dbReference type="SUPFAM" id="SSF46785">
    <property type="entry name" value="Winged helix' DNA-binding domain"/>
    <property type="match status" value="1"/>
</dbReference>
<protein>
    <recommendedName>
        <fullName evidence="3">HTH asnC-type domain-containing protein</fullName>
    </recommendedName>
</protein>
<comment type="caution">
    <text evidence="1">The sequence shown here is derived from an EMBL/GenBank/DDBJ whole genome shotgun (WGS) entry which is preliminary data.</text>
</comment>
<dbReference type="Pfam" id="PF13412">
    <property type="entry name" value="HTH_24"/>
    <property type="match status" value="1"/>
</dbReference>
<dbReference type="OrthoDB" id="9810427at2"/>